<gene>
    <name evidence="9" type="ORF">F6X38_01025</name>
</gene>
<dbReference type="AlphaFoldDB" id="A0A7V7U1V7"/>
<keyword evidence="4 7" id="KW-1133">Transmembrane helix</keyword>
<dbReference type="PANTHER" id="PTHR35007:SF1">
    <property type="entry name" value="PILUS ASSEMBLY PROTEIN"/>
    <property type="match status" value="1"/>
</dbReference>
<feature type="transmembrane region" description="Helical" evidence="7">
    <location>
        <begin position="6"/>
        <end position="23"/>
    </location>
</feature>
<keyword evidence="2" id="KW-1003">Cell membrane</keyword>
<comment type="caution">
    <text evidence="9">The sequence shown here is derived from an EMBL/GenBank/DDBJ whole genome shotgun (WGS) entry which is preliminary data.</text>
</comment>
<evidence type="ECO:0000256" key="5">
    <source>
        <dbReference type="ARBA" id="ARBA00023136"/>
    </source>
</evidence>
<evidence type="ECO:0000256" key="7">
    <source>
        <dbReference type="SAM" id="Phobius"/>
    </source>
</evidence>
<evidence type="ECO:0000259" key="8">
    <source>
        <dbReference type="Pfam" id="PF00482"/>
    </source>
</evidence>
<dbReference type="Proteomes" id="UP000432089">
    <property type="component" value="Unassembled WGS sequence"/>
</dbReference>
<feature type="domain" description="Type II secretion system protein GspF" evidence="8">
    <location>
        <begin position="166"/>
        <end position="290"/>
    </location>
</feature>
<evidence type="ECO:0000256" key="4">
    <source>
        <dbReference type="ARBA" id="ARBA00022989"/>
    </source>
</evidence>
<evidence type="ECO:0000256" key="1">
    <source>
        <dbReference type="ARBA" id="ARBA00004651"/>
    </source>
</evidence>
<feature type="transmembrane region" description="Helical" evidence="7">
    <location>
        <begin position="276"/>
        <end position="294"/>
    </location>
</feature>
<dbReference type="Pfam" id="PF00482">
    <property type="entry name" value="T2SSF"/>
    <property type="match status" value="1"/>
</dbReference>
<feature type="region of interest" description="Disordered" evidence="6">
    <location>
        <begin position="68"/>
        <end position="93"/>
    </location>
</feature>
<feature type="transmembrane region" description="Helical" evidence="7">
    <location>
        <begin position="130"/>
        <end position="150"/>
    </location>
</feature>
<evidence type="ECO:0000256" key="3">
    <source>
        <dbReference type="ARBA" id="ARBA00022692"/>
    </source>
</evidence>
<evidence type="ECO:0000256" key="6">
    <source>
        <dbReference type="SAM" id="MobiDB-lite"/>
    </source>
</evidence>
<dbReference type="EMBL" id="VZDO01000001">
    <property type="protein sequence ID" value="KAB0682703.1"/>
    <property type="molecule type" value="Genomic_DNA"/>
</dbReference>
<sequence>MAQVLFFALFAALAASGLAYAVLQPRIANEKKAASRLGQYSRVETNGAARVAARDRVAETAKRRKTIQNSLKELDDREKERSRHANNPPLRRRMEQAGLSLTERQFMIFSAGAGLGVAVLLLVLTGSLPVMLGGAIVGGLGLPRFVIATLRKRRLKKFSEEFPNAIDLIVRGVRAGLPVNDTLRMISTEAAEPVRSEFRKIVEAQQLGISAGEAVERLYQNVPLSETNFFAIVIAIQSQAGGNLSEALGNLSKVLRERRKMRMKVQAMSMEAKSSAAIIGALPVLVGTLIYIMSPEYISLLFTESMGHMIIGGGILWMTIGVVVMRQMINFDF</sequence>
<dbReference type="InterPro" id="IPR042094">
    <property type="entry name" value="T2SS_GspF_sf"/>
</dbReference>
<comment type="subcellular location">
    <subcellularLocation>
        <location evidence="1">Cell membrane</location>
        <topology evidence="1">Multi-pass membrane protein</topology>
    </subcellularLocation>
</comment>
<evidence type="ECO:0000313" key="10">
    <source>
        <dbReference type="Proteomes" id="UP000432089"/>
    </source>
</evidence>
<keyword evidence="5 7" id="KW-0472">Membrane</keyword>
<evidence type="ECO:0000256" key="2">
    <source>
        <dbReference type="ARBA" id="ARBA00022475"/>
    </source>
</evidence>
<proteinExistence type="predicted"/>
<keyword evidence="3 7" id="KW-0812">Transmembrane</keyword>
<feature type="transmembrane region" description="Helical" evidence="7">
    <location>
        <begin position="106"/>
        <end position="124"/>
    </location>
</feature>
<dbReference type="GO" id="GO:0005886">
    <property type="term" value="C:plasma membrane"/>
    <property type="evidence" value="ECO:0007669"/>
    <property type="project" value="UniProtKB-SubCell"/>
</dbReference>
<name>A0A7V7U1V7_9HYPH</name>
<dbReference type="InterPro" id="IPR018076">
    <property type="entry name" value="T2SS_GspF_dom"/>
</dbReference>
<dbReference type="RefSeq" id="WP_150967674.1">
    <property type="nucleotide sequence ID" value="NZ_VZDO01000001.1"/>
</dbReference>
<dbReference type="PANTHER" id="PTHR35007">
    <property type="entry name" value="INTEGRAL MEMBRANE PROTEIN-RELATED"/>
    <property type="match status" value="1"/>
</dbReference>
<keyword evidence="10" id="KW-1185">Reference proteome</keyword>
<evidence type="ECO:0000313" key="9">
    <source>
        <dbReference type="EMBL" id="KAB0682703.1"/>
    </source>
</evidence>
<feature type="compositionally biased region" description="Basic and acidic residues" evidence="6">
    <location>
        <begin position="72"/>
        <end position="83"/>
    </location>
</feature>
<protein>
    <submittedName>
        <fullName evidence="9">Type II secretion system F family protein</fullName>
    </submittedName>
</protein>
<organism evidence="9 10">
    <name type="scientific">Plantimonas leprariae</name>
    <dbReference type="NCBI Taxonomy" id="2615207"/>
    <lineage>
        <taxon>Bacteria</taxon>
        <taxon>Pseudomonadati</taxon>
        <taxon>Pseudomonadota</taxon>
        <taxon>Alphaproteobacteria</taxon>
        <taxon>Hyphomicrobiales</taxon>
        <taxon>Aurantimonadaceae</taxon>
        <taxon>Plantimonas</taxon>
    </lineage>
</organism>
<accession>A0A7V7U1V7</accession>
<feature type="transmembrane region" description="Helical" evidence="7">
    <location>
        <begin position="306"/>
        <end position="325"/>
    </location>
</feature>
<dbReference type="Gene3D" id="1.20.81.30">
    <property type="entry name" value="Type II secretion system (T2SS), domain F"/>
    <property type="match status" value="1"/>
</dbReference>
<reference evidence="9 10" key="1">
    <citation type="submission" date="2019-09" db="EMBL/GenBank/DDBJ databases">
        <title>YIM 132180 draft genome.</title>
        <authorList>
            <person name="Zhang K."/>
        </authorList>
    </citation>
    <scope>NUCLEOTIDE SEQUENCE [LARGE SCALE GENOMIC DNA]</scope>
    <source>
        <strain evidence="9 10">YIM 132180</strain>
    </source>
</reference>